<keyword evidence="2 5" id="KW-0813">Transport</keyword>
<keyword evidence="8" id="KW-1185">Reference proteome</keyword>
<dbReference type="PRINTS" id="PR00690">
    <property type="entry name" value="ADHESNFAMILY"/>
</dbReference>
<feature type="signal peptide" evidence="6">
    <location>
        <begin position="1"/>
        <end position="22"/>
    </location>
</feature>
<organism evidence="7 8">
    <name type="scientific">Vagococcus acidifermentans</name>
    <dbReference type="NCBI Taxonomy" id="564710"/>
    <lineage>
        <taxon>Bacteria</taxon>
        <taxon>Bacillati</taxon>
        <taxon>Bacillota</taxon>
        <taxon>Bacilli</taxon>
        <taxon>Lactobacillales</taxon>
        <taxon>Enterococcaceae</taxon>
        <taxon>Vagococcus</taxon>
    </lineage>
</organism>
<dbReference type="InterPro" id="IPR006127">
    <property type="entry name" value="ZnuA-like"/>
</dbReference>
<sequence>MIKTVSKWVLAGICLLILGACSNTPGKNSQQTSSTHEQNKLRVVATNSIIGDMAQQVGGTHISLHSIVPVGTDPHEYEPLPEDIKKASDADVILYNALNLETGNGWFEKLMETAHKKDGVDYFAVSRKVEPMYLTSEGNTNQEDPHAWLDISNGIAYVKEITRIFSEKDPDNASAYQKNAQAYIDKLTELDESAKKKFADIPASKKLLVTSEGAFKYFSKAYGLTAAYIWEINTENQGTPEQMKRIIDTVKQSDVPALFVETSVDRRSMERLAKETGLPIFSEVFTDSIAKKGQEGDSYYSMMKWNLEKIHDGLAN</sequence>
<dbReference type="GO" id="GO:0046872">
    <property type="term" value="F:metal ion binding"/>
    <property type="evidence" value="ECO:0007669"/>
    <property type="project" value="UniProtKB-KW"/>
</dbReference>
<proteinExistence type="inferred from homology"/>
<dbReference type="Proteomes" id="UP000286773">
    <property type="component" value="Unassembled WGS sequence"/>
</dbReference>
<evidence type="ECO:0000256" key="2">
    <source>
        <dbReference type="ARBA" id="ARBA00022448"/>
    </source>
</evidence>
<dbReference type="SUPFAM" id="SSF53807">
    <property type="entry name" value="Helical backbone' metal receptor"/>
    <property type="match status" value="1"/>
</dbReference>
<name>A0A430B374_9ENTE</name>
<dbReference type="GO" id="GO:0030313">
    <property type="term" value="C:cell envelope"/>
    <property type="evidence" value="ECO:0007669"/>
    <property type="project" value="UniProtKB-SubCell"/>
</dbReference>
<gene>
    <name evidence="7" type="ORF">CBF27_02125</name>
</gene>
<protein>
    <submittedName>
        <fullName evidence="7">Metal ABC transporter substrate-binding protein</fullName>
    </submittedName>
</protein>
<evidence type="ECO:0000256" key="4">
    <source>
        <dbReference type="ARBA" id="ARBA00022729"/>
    </source>
</evidence>
<reference evidence="7 8" key="1">
    <citation type="submission" date="2017-05" db="EMBL/GenBank/DDBJ databases">
        <title>Vagococcus spp. assemblies.</title>
        <authorList>
            <person name="Gulvik C.A."/>
        </authorList>
    </citation>
    <scope>NUCLEOTIDE SEQUENCE [LARGE SCALE GENOMIC DNA]</scope>
    <source>
        <strain evidence="7 8">LMG 24798</strain>
    </source>
</reference>
<keyword evidence="4 6" id="KW-0732">Signal</keyword>
<evidence type="ECO:0000256" key="5">
    <source>
        <dbReference type="RuleBase" id="RU003512"/>
    </source>
</evidence>
<dbReference type="Gene3D" id="3.40.50.1980">
    <property type="entry name" value="Nitrogenase molybdenum iron protein domain"/>
    <property type="match status" value="2"/>
</dbReference>
<dbReference type="PROSITE" id="PS51257">
    <property type="entry name" value="PROKAR_LIPOPROTEIN"/>
    <property type="match status" value="1"/>
</dbReference>
<evidence type="ECO:0000256" key="1">
    <source>
        <dbReference type="ARBA" id="ARBA00004196"/>
    </source>
</evidence>
<dbReference type="GO" id="GO:0007155">
    <property type="term" value="P:cell adhesion"/>
    <property type="evidence" value="ECO:0007669"/>
    <property type="project" value="InterPro"/>
</dbReference>
<evidence type="ECO:0000313" key="8">
    <source>
        <dbReference type="Proteomes" id="UP000286773"/>
    </source>
</evidence>
<dbReference type="InterPro" id="IPR006129">
    <property type="entry name" value="AdhesinB"/>
</dbReference>
<dbReference type="OrthoDB" id="9793396at2"/>
<dbReference type="GO" id="GO:0030001">
    <property type="term" value="P:metal ion transport"/>
    <property type="evidence" value="ECO:0007669"/>
    <property type="project" value="InterPro"/>
</dbReference>
<dbReference type="RefSeq" id="WP_126811892.1">
    <property type="nucleotide sequence ID" value="NZ_NGKC01000001.1"/>
</dbReference>
<dbReference type="EMBL" id="NGKC01000001">
    <property type="protein sequence ID" value="RSU14796.1"/>
    <property type="molecule type" value="Genomic_DNA"/>
</dbReference>
<comment type="subcellular location">
    <subcellularLocation>
        <location evidence="1">Cell envelope</location>
    </subcellularLocation>
</comment>
<accession>A0A430B374</accession>
<dbReference type="PANTHER" id="PTHR42953">
    <property type="entry name" value="HIGH-AFFINITY ZINC UPTAKE SYSTEM PROTEIN ZNUA-RELATED"/>
    <property type="match status" value="1"/>
</dbReference>
<dbReference type="Pfam" id="PF01297">
    <property type="entry name" value="ZnuA"/>
    <property type="match status" value="1"/>
</dbReference>
<dbReference type="PRINTS" id="PR00691">
    <property type="entry name" value="ADHESINB"/>
</dbReference>
<evidence type="ECO:0000256" key="6">
    <source>
        <dbReference type="SAM" id="SignalP"/>
    </source>
</evidence>
<evidence type="ECO:0000313" key="7">
    <source>
        <dbReference type="EMBL" id="RSU14796.1"/>
    </source>
</evidence>
<dbReference type="PANTHER" id="PTHR42953:SF1">
    <property type="entry name" value="METAL-BINDING PROTEIN HI_0362-RELATED"/>
    <property type="match status" value="1"/>
</dbReference>
<dbReference type="CDD" id="cd01137">
    <property type="entry name" value="PsaA"/>
    <property type="match status" value="1"/>
</dbReference>
<evidence type="ECO:0000256" key="3">
    <source>
        <dbReference type="ARBA" id="ARBA00022723"/>
    </source>
</evidence>
<dbReference type="InterPro" id="IPR050492">
    <property type="entry name" value="Bact_metal-bind_prot9"/>
</dbReference>
<comment type="caution">
    <text evidence="7">The sequence shown here is derived from an EMBL/GenBank/DDBJ whole genome shotgun (WGS) entry which is preliminary data.</text>
</comment>
<comment type="similarity">
    <text evidence="5">Belongs to the bacterial solute-binding protein 9 family.</text>
</comment>
<dbReference type="InterPro" id="IPR006128">
    <property type="entry name" value="Lipoprotein_PsaA-like"/>
</dbReference>
<feature type="chain" id="PRO_5038398493" evidence="6">
    <location>
        <begin position="23"/>
        <end position="316"/>
    </location>
</feature>
<keyword evidence="3" id="KW-0479">Metal-binding</keyword>
<dbReference type="AlphaFoldDB" id="A0A430B374"/>